<sequence length="61" mass="6799">MTWVFAGVGVAFAGVVVIAVLAIRVLAAARKLHRELERARARLTPKQDILRQKIDALRHPE</sequence>
<evidence type="ECO:0000256" key="1">
    <source>
        <dbReference type="SAM" id="Phobius"/>
    </source>
</evidence>
<dbReference type="AlphaFoldDB" id="A0A366LY77"/>
<keyword evidence="1" id="KW-1133">Transmembrane helix</keyword>
<keyword evidence="1" id="KW-0812">Transmembrane</keyword>
<evidence type="ECO:0000313" key="2">
    <source>
        <dbReference type="EMBL" id="RBQ18928.1"/>
    </source>
</evidence>
<accession>A0A366LY77</accession>
<reference evidence="2 3" key="1">
    <citation type="submission" date="2018-06" db="EMBL/GenBank/DDBJ databases">
        <title>Sphaerisporangium craniellae sp. nov., isolated from a marine sponge in the South China Sea.</title>
        <authorList>
            <person name="Li L."/>
        </authorList>
    </citation>
    <scope>NUCLEOTIDE SEQUENCE [LARGE SCALE GENOMIC DNA]</scope>
    <source>
        <strain evidence="2 3">LHW63015</strain>
    </source>
</reference>
<protein>
    <submittedName>
        <fullName evidence="2">Uncharacterized protein</fullName>
    </submittedName>
</protein>
<dbReference type="EMBL" id="QMEY01000006">
    <property type="protein sequence ID" value="RBQ18928.1"/>
    <property type="molecule type" value="Genomic_DNA"/>
</dbReference>
<dbReference type="RefSeq" id="WP_113981712.1">
    <property type="nucleotide sequence ID" value="NZ_QMEY01000006.1"/>
</dbReference>
<keyword evidence="1" id="KW-0472">Membrane</keyword>
<proteinExistence type="predicted"/>
<gene>
    <name evidence="2" type="ORF">DP939_17170</name>
</gene>
<name>A0A366LY77_9ACTN</name>
<keyword evidence="3" id="KW-1185">Reference proteome</keyword>
<evidence type="ECO:0000313" key="3">
    <source>
        <dbReference type="Proteomes" id="UP000253303"/>
    </source>
</evidence>
<organism evidence="2 3">
    <name type="scientific">Spongiactinospora rosea</name>
    <dbReference type="NCBI Taxonomy" id="2248750"/>
    <lineage>
        <taxon>Bacteria</taxon>
        <taxon>Bacillati</taxon>
        <taxon>Actinomycetota</taxon>
        <taxon>Actinomycetes</taxon>
        <taxon>Streptosporangiales</taxon>
        <taxon>Streptosporangiaceae</taxon>
        <taxon>Spongiactinospora</taxon>
    </lineage>
</organism>
<feature type="transmembrane region" description="Helical" evidence="1">
    <location>
        <begin position="6"/>
        <end position="27"/>
    </location>
</feature>
<comment type="caution">
    <text evidence="2">The sequence shown here is derived from an EMBL/GenBank/DDBJ whole genome shotgun (WGS) entry which is preliminary data.</text>
</comment>
<dbReference type="Proteomes" id="UP000253303">
    <property type="component" value="Unassembled WGS sequence"/>
</dbReference>